<dbReference type="PANTHER" id="PTHR21041:SF17">
    <property type="entry name" value="E3 UBIQUITIN-PROTEIN LIGASE DCST1"/>
    <property type="match status" value="1"/>
</dbReference>
<gene>
    <name evidence="8" type="ORF">Zmor_025892</name>
</gene>
<keyword evidence="4 5" id="KW-0472">Membrane</keyword>
<feature type="transmembrane region" description="Helical" evidence="5">
    <location>
        <begin position="546"/>
        <end position="566"/>
    </location>
</feature>
<evidence type="ECO:0000259" key="6">
    <source>
        <dbReference type="Pfam" id="PF07782"/>
    </source>
</evidence>
<evidence type="ECO:0000256" key="3">
    <source>
        <dbReference type="ARBA" id="ARBA00022989"/>
    </source>
</evidence>
<comment type="subcellular location">
    <subcellularLocation>
        <location evidence="1">Membrane</location>
        <topology evidence="1">Multi-pass membrane protein</topology>
    </subcellularLocation>
</comment>
<dbReference type="PANTHER" id="PTHR21041">
    <property type="entry name" value="DENDRITIC CELL-SPECIFIC TRANSMEMBRANE PROTEIN"/>
    <property type="match status" value="1"/>
</dbReference>
<dbReference type="Pfam" id="PF07782">
    <property type="entry name" value="DC_STAMP"/>
    <property type="match status" value="1"/>
</dbReference>
<feature type="transmembrane region" description="Helical" evidence="5">
    <location>
        <begin position="36"/>
        <end position="55"/>
    </location>
</feature>
<feature type="transmembrane region" description="Helical" evidence="5">
    <location>
        <begin position="452"/>
        <end position="472"/>
    </location>
</feature>
<reference evidence="8" key="1">
    <citation type="journal article" date="2023" name="G3 (Bethesda)">
        <title>Whole genome assemblies of Zophobas morio and Tenebrio molitor.</title>
        <authorList>
            <person name="Kaur S."/>
            <person name="Stinson S.A."/>
            <person name="diCenzo G.C."/>
        </authorList>
    </citation>
    <scope>NUCLEOTIDE SEQUENCE</scope>
    <source>
        <strain evidence="8">QUZm001</strain>
    </source>
</reference>
<accession>A0AA38HUC1</accession>
<feature type="transmembrane region" description="Helical" evidence="5">
    <location>
        <begin position="62"/>
        <end position="81"/>
    </location>
</feature>
<feature type="domain" description="E3 ubiquitin-protein ligase DCST1-like C-terminal" evidence="7">
    <location>
        <begin position="647"/>
        <end position="691"/>
    </location>
</feature>
<evidence type="ECO:0000256" key="4">
    <source>
        <dbReference type="ARBA" id="ARBA00023136"/>
    </source>
</evidence>
<evidence type="ECO:0000256" key="2">
    <source>
        <dbReference type="ARBA" id="ARBA00022692"/>
    </source>
</evidence>
<proteinExistence type="predicted"/>
<evidence type="ECO:0000256" key="1">
    <source>
        <dbReference type="ARBA" id="ARBA00004141"/>
    </source>
</evidence>
<dbReference type="GO" id="GO:0016020">
    <property type="term" value="C:membrane"/>
    <property type="evidence" value="ECO:0007669"/>
    <property type="project" value="UniProtKB-SubCell"/>
</dbReference>
<keyword evidence="9" id="KW-1185">Reference proteome</keyword>
<evidence type="ECO:0000256" key="5">
    <source>
        <dbReference type="SAM" id="Phobius"/>
    </source>
</evidence>
<comment type="caution">
    <text evidence="8">The sequence shown here is derived from an EMBL/GenBank/DDBJ whole genome shotgun (WGS) entry which is preliminary data.</text>
</comment>
<dbReference type="Proteomes" id="UP001168821">
    <property type="component" value="Unassembled WGS sequence"/>
</dbReference>
<dbReference type="InterPro" id="IPR058842">
    <property type="entry name" value="DCST1_C"/>
</dbReference>
<feature type="domain" description="Dendritic cell-specific transmembrane protein-like" evidence="6">
    <location>
        <begin position="401"/>
        <end position="591"/>
    </location>
</feature>
<dbReference type="InterPro" id="IPR051856">
    <property type="entry name" value="CSR-E3_Ligase_Protein"/>
</dbReference>
<name>A0AA38HUC1_9CUCU</name>
<dbReference type="AlphaFoldDB" id="A0AA38HUC1"/>
<dbReference type="InterPro" id="IPR012858">
    <property type="entry name" value="DC_STAMP-like"/>
</dbReference>
<protein>
    <recommendedName>
        <fullName evidence="10">DC-STAMP domain-containing protein 1</fullName>
    </recommendedName>
</protein>
<dbReference type="Pfam" id="PF26037">
    <property type="entry name" value="zf-RING_DCST1_C"/>
    <property type="match status" value="1"/>
</dbReference>
<evidence type="ECO:0008006" key="10">
    <source>
        <dbReference type="Google" id="ProtNLM"/>
    </source>
</evidence>
<keyword evidence="3 5" id="KW-1133">Transmembrane helix</keyword>
<evidence type="ECO:0000313" key="9">
    <source>
        <dbReference type="Proteomes" id="UP001168821"/>
    </source>
</evidence>
<keyword evidence="2 5" id="KW-0812">Transmembrane</keyword>
<dbReference type="EMBL" id="JALNTZ010000008">
    <property type="protein sequence ID" value="KAJ3643166.1"/>
    <property type="molecule type" value="Genomic_DNA"/>
</dbReference>
<organism evidence="8 9">
    <name type="scientific">Zophobas morio</name>
    <dbReference type="NCBI Taxonomy" id="2755281"/>
    <lineage>
        <taxon>Eukaryota</taxon>
        <taxon>Metazoa</taxon>
        <taxon>Ecdysozoa</taxon>
        <taxon>Arthropoda</taxon>
        <taxon>Hexapoda</taxon>
        <taxon>Insecta</taxon>
        <taxon>Pterygota</taxon>
        <taxon>Neoptera</taxon>
        <taxon>Endopterygota</taxon>
        <taxon>Coleoptera</taxon>
        <taxon>Polyphaga</taxon>
        <taxon>Cucujiformia</taxon>
        <taxon>Tenebrionidae</taxon>
        <taxon>Zophobas</taxon>
    </lineage>
</organism>
<evidence type="ECO:0000259" key="7">
    <source>
        <dbReference type="Pfam" id="PF26037"/>
    </source>
</evidence>
<sequence length="709" mass="82522">MKLCSCNLFKKKLKRSSLLLYNVVFSTNRHNCLKKIFSFLFGVLLGIGLYFLILVDLNFTEGAAILMGMAMCLLLGLGNAFSAQIRCITLLALPSFGGKVGRGVIKTFVLAFILSGPVENITNNGREVVRVFACTTSLTFNLTKTRFELMFKPFSDALFGMKTDVNEVKDTMRSIRDVSAPVVGEIEDDTEMRKLKEENDYLDSKLGDTSRSKEISAKYDSKGEKAEAERFEKMYLKKVEMRCEDQFTRAATKCRAMFEKAYNKCYDAVTWAAAWLLCWPMKLDFICNIAQALGGASRCDPSKDIDPGFGEGYEYLKQSRGQFSQNFKNVHLQYKLGKIKQLIDLRDSRDTAKAILHAVNVKRSILRKMLVILKRLLAFVFLRIILNAQNYLDRYLREIQFDNVYVTTYFRKIDARRKRQGKHTLLPLKKIEMKKLVDPCSTMPLKNERGQLMWQTIHLLLELITATTFILLDRLFYEGLDLVRRHARIDYVQTGRHDMKLEVKGTGLIANLLRSVIKGFNIKKRIHIERSNEKCLPHPSLLSNYYIYKIYGTYFVIWILILVNMYSQRLRRIICAFFYKKREKRRILHIYNETLRRRIGYYRFMKKKIQKLVRQRRLQESLNVFMILKIRFPRAFRCLHIFPGARRKCLICQEIEPLCRSKFEECRNEMCHFAYCQECWEDSGRTCLACATLDSDTSSGVDSSGEDDD</sequence>
<evidence type="ECO:0000313" key="8">
    <source>
        <dbReference type="EMBL" id="KAJ3643166.1"/>
    </source>
</evidence>